<evidence type="ECO:0000256" key="10">
    <source>
        <dbReference type="ARBA" id="ARBA00022833"/>
    </source>
</evidence>
<evidence type="ECO:0000256" key="5">
    <source>
        <dbReference type="ARBA" id="ARBA00022516"/>
    </source>
</evidence>
<dbReference type="NCBIfam" id="TIGR00756">
    <property type="entry name" value="PPR"/>
    <property type="match status" value="10"/>
</dbReference>
<dbReference type="GO" id="GO:0009245">
    <property type="term" value="P:lipid A biosynthetic process"/>
    <property type="evidence" value="ECO:0007669"/>
    <property type="project" value="UniProtKB-KW"/>
</dbReference>
<evidence type="ECO:0000256" key="13">
    <source>
        <dbReference type="ARBA" id="ARBA00024987"/>
    </source>
</evidence>
<evidence type="ECO:0000256" key="8">
    <source>
        <dbReference type="ARBA" id="ARBA00022737"/>
    </source>
</evidence>
<feature type="repeat" description="PPR" evidence="14">
    <location>
        <begin position="134"/>
        <end position="168"/>
    </location>
</feature>
<keyword evidence="6" id="KW-0441">Lipid A biosynthesis</keyword>
<dbReference type="Proteomes" id="UP001420932">
    <property type="component" value="Unassembled WGS sequence"/>
</dbReference>
<evidence type="ECO:0000256" key="14">
    <source>
        <dbReference type="PROSITE-ProRule" id="PRU00708"/>
    </source>
</evidence>
<dbReference type="InterPro" id="IPR011990">
    <property type="entry name" value="TPR-like_helical_dom_sf"/>
</dbReference>
<evidence type="ECO:0000313" key="17">
    <source>
        <dbReference type="Proteomes" id="UP001420932"/>
    </source>
</evidence>
<feature type="repeat" description="PPR" evidence="14">
    <location>
        <begin position="406"/>
        <end position="436"/>
    </location>
</feature>
<feature type="repeat" description="PPR" evidence="14">
    <location>
        <begin position="671"/>
        <end position="705"/>
    </location>
</feature>
<organism evidence="16 17">
    <name type="scientific">Stephania yunnanensis</name>
    <dbReference type="NCBI Taxonomy" id="152371"/>
    <lineage>
        <taxon>Eukaryota</taxon>
        <taxon>Viridiplantae</taxon>
        <taxon>Streptophyta</taxon>
        <taxon>Embryophyta</taxon>
        <taxon>Tracheophyta</taxon>
        <taxon>Spermatophyta</taxon>
        <taxon>Magnoliopsida</taxon>
        <taxon>Ranunculales</taxon>
        <taxon>Menispermaceae</taxon>
        <taxon>Menispermoideae</taxon>
        <taxon>Cissampelideae</taxon>
        <taxon>Stephania</taxon>
    </lineage>
</organism>
<evidence type="ECO:0000256" key="11">
    <source>
        <dbReference type="ARBA" id="ARBA00023098"/>
    </source>
</evidence>
<dbReference type="PROSITE" id="PS51375">
    <property type="entry name" value="PPR"/>
    <property type="match status" value="11"/>
</dbReference>
<dbReference type="GO" id="GO:0005739">
    <property type="term" value="C:mitochondrion"/>
    <property type="evidence" value="ECO:0007669"/>
    <property type="project" value="UniProtKB-ARBA"/>
</dbReference>
<dbReference type="GO" id="GO:0016020">
    <property type="term" value="C:membrane"/>
    <property type="evidence" value="ECO:0007669"/>
    <property type="project" value="GOC"/>
</dbReference>
<comment type="caution">
    <text evidence="16">The sequence shown here is derived from an EMBL/GenBank/DDBJ whole genome shotgun (WGS) entry which is preliminary data.</text>
</comment>
<evidence type="ECO:0000256" key="7">
    <source>
        <dbReference type="ARBA" id="ARBA00022723"/>
    </source>
</evidence>
<evidence type="ECO:0000256" key="4">
    <source>
        <dbReference type="ARBA" id="ARBA00012745"/>
    </source>
</evidence>
<evidence type="ECO:0000256" key="6">
    <source>
        <dbReference type="ARBA" id="ARBA00022556"/>
    </source>
</evidence>
<feature type="repeat" description="PPR" evidence="14">
    <location>
        <begin position="773"/>
        <end position="807"/>
    </location>
</feature>
<dbReference type="GO" id="GO:0103117">
    <property type="term" value="F:UDP-3-O-acyl-N-acetylglucosamine deacetylase activity"/>
    <property type="evidence" value="ECO:0007669"/>
    <property type="project" value="UniProtKB-EC"/>
</dbReference>
<feature type="domain" description="DYW" evidence="15">
    <location>
        <begin position="988"/>
        <end position="1030"/>
    </location>
</feature>
<evidence type="ECO:0000256" key="9">
    <source>
        <dbReference type="ARBA" id="ARBA00022801"/>
    </source>
</evidence>
<dbReference type="InterPro" id="IPR046960">
    <property type="entry name" value="PPR_At4g14850-like_plant"/>
</dbReference>
<dbReference type="FunFam" id="1.25.40.10:FF:000073">
    <property type="entry name" value="Pentatricopeptide repeat-containing protein chloroplastic"/>
    <property type="match status" value="2"/>
</dbReference>
<comment type="cofactor">
    <cofactor evidence="1">
        <name>Zn(2+)</name>
        <dbReference type="ChEBI" id="CHEBI:29105"/>
    </cofactor>
</comment>
<dbReference type="EMBL" id="JBBNAF010000009">
    <property type="protein sequence ID" value="KAK9115109.1"/>
    <property type="molecule type" value="Genomic_DNA"/>
</dbReference>
<dbReference type="Pfam" id="PF14432">
    <property type="entry name" value="DYW_deaminase"/>
    <property type="match status" value="1"/>
</dbReference>
<evidence type="ECO:0000256" key="1">
    <source>
        <dbReference type="ARBA" id="ARBA00001947"/>
    </source>
</evidence>
<keyword evidence="11" id="KW-0443">Lipid metabolism</keyword>
<dbReference type="PANTHER" id="PTHR47926:SF535">
    <property type="entry name" value="PENTACOTRIPEPTIDE-REPEAT REGION OF PRORP DOMAIN-CONTAINING PROTEIN"/>
    <property type="match status" value="1"/>
</dbReference>
<dbReference type="SUPFAM" id="SSF81901">
    <property type="entry name" value="HCP-like"/>
    <property type="match status" value="1"/>
</dbReference>
<dbReference type="GO" id="GO:0008270">
    <property type="term" value="F:zinc ion binding"/>
    <property type="evidence" value="ECO:0007669"/>
    <property type="project" value="InterPro"/>
</dbReference>
<dbReference type="InterPro" id="IPR020568">
    <property type="entry name" value="Ribosomal_Su5_D2-typ_SF"/>
</dbReference>
<evidence type="ECO:0000259" key="15">
    <source>
        <dbReference type="Pfam" id="PF14432"/>
    </source>
</evidence>
<dbReference type="FunFam" id="1.25.40.10:FF:000285">
    <property type="entry name" value="Pentatricopeptide repeat-containing protein, chloroplastic"/>
    <property type="match status" value="1"/>
</dbReference>
<dbReference type="InterPro" id="IPR002885">
    <property type="entry name" value="PPR_rpt"/>
</dbReference>
<dbReference type="GO" id="GO:0003723">
    <property type="term" value="F:RNA binding"/>
    <property type="evidence" value="ECO:0007669"/>
    <property type="project" value="InterPro"/>
</dbReference>
<dbReference type="InterPro" id="IPR011334">
    <property type="entry name" value="UDP-acyl_GlcNac_deAcase_C"/>
</dbReference>
<reference evidence="16 17" key="1">
    <citation type="submission" date="2024-01" db="EMBL/GenBank/DDBJ databases">
        <title>Genome assemblies of Stephania.</title>
        <authorList>
            <person name="Yang L."/>
        </authorList>
    </citation>
    <scope>NUCLEOTIDE SEQUENCE [LARGE SCALE GENOMIC DNA]</scope>
    <source>
        <strain evidence="16">YNDBR</strain>
        <tissue evidence="16">Leaf</tissue>
    </source>
</reference>
<feature type="repeat" description="PPR" evidence="14">
    <location>
        <begin position="235"/>
        <end position="269"/>
    </location>
</feature>
<comment type="function">
    <text evidence="13">Involved in the biosynthesis of lipid A, a phosphorylated glycolipid that in bacteria anchors the lipopolysaccharide to the outer membrane of the cell. Lipid A-like molecules in plants may serve as structural components of the outer membranes of mitochondria and/or chloroplasts, or may be involved in signal transduction or plant defense responses.</text>
</comment>
<comment type="catalytic activity">
    <reaction evidence="12">
        <text>a UDP-3-O-[(3R)-3-hydroxyacyl]-N-acetyl-alpha-D-glucosamine + H2O = a UDP-3-O-[(3R)-3-hydroxyacyl]-alpha-D-glucosamine + acetate</text>
        <dbReference type="Rhea" id="RHEA:67816"/>
        <dbReference type="ChEBI" id="CHEBI:15377"/>
        <dbReference type="ChEBI" id="CHEBI:30089"/>
        <dbReference type="ChEBI" id="CHEBI:137740"/>
        <dbReference type="ChEBI" id="CHEBI:173225"/>
        <dbReference type="EC" id="3.5.1.108"/>
    </reaction>
</comment>
<dbReference type="FunFam" id="1.25.40.10:FF:000366">
    <property type="entry name" value="Pentatricopeptide (PPR) repeat-containing protein"/>
    <property type="match status" value="1"/>
</dbReference>
<evidence type="ECO:0000256" key="3">
    <source>
        <dbReference type="ARBA" id="ARBA00006170"/>
    </source>
</evidence>
<dbReference type="Gene3D" id="3.30.230.20">
    <property type="entry name" value="lpxc deacetylase, domain 1"/>
    <property type="match status" value="1"/>
</dbReference>
<keyword evidence="7" id="KW-0479">Metal-binding</keyword>
<dbReference type="Gene3D" id="1.25.40.10">
    <property type="entry name" value="Tetratricopeptide repeat domain"/>
    <property type="match status" value="7"/>
</dbReference>
<dbReference type="SUPFAM" id="SSF54211">
    <property type="entry name" value="Ribosomal protein S5 domain 2-like"/>
    <property type="match status" value="2"/>
</dbReference>
<dbReference type="SUPFAM" id="SSF48452">
    <property type="entry name" value="TPR-like"/>
    <property type="match status" value="1"/>
</dbReference>
<dbReference type="GO" id="GO:0009451">
    <property type="term" value="P:RNA modification"/>
    <property type="evidence" value="ECO:0007669"/>
    <property type="project" value="InterPro"/>
</dbReference>
<dbReference type="InterPro" id="IPR046848">
    <property type="entry name" value="E_motif"/>
</dbReference>
<dbReference type="InterPro" id="IPR015870">
    <property type="entry name" value="UDP-acyl_N-AcGlcN_deAcase_N"/>
</dbReference>
<dbReference type="Pfam" id="PF20431">
    <property type="entry name" value="E_motif"/>
    <property type="match status" value="1"/>
</dbReference>
<dbReference type="GO" id="GO:2001289">
    <property type="term" value="P:lipid X metabolic process"/>
    <property type="evidence" value="ECO:0007669"/>
    <property type="project" value="UniProtKB-ARBA"/>
</dbReference>
<keyword evidence="5" id="KW-0444">Lipid biosynthesis</keyword>
<dbReference type="Pfam" id="PF01535">
    <property type="entry name" value="PPR"/>
    <property type="match status" value="4"/>
</dbReference>
<keyword evidence="10" id="KW-0862">Zinc</keyword>
<sequence>MIIHSSYVHQSLLPFKFISPFNETKGHCNQCSFSIPHKQKLRSLSVNVSPNCPTVNVLNDPSKRLPSYYSKTIQECIDSGSFELGKRVHAQMLAEGIQPETFLRTKIVMLYARSGVLEDLYVARKLFDEMPERNSTAWNTMILGYAKMGDHLEVVDLFFRMQKSGILPDKFTFPSVVKACAALEDFDGVRQVHGLVFKTCLSSNLVVGSSLVDGYARCGSIDDAVAIFENIDEMNVITCNAIVGGYAKVGRWEEAWSFFLKMQELGLPPDHFTFAASVRICSSLRSLGGGKQLHAKLIISGFASDVFVCNSLIDMYAKCGDSESSLQAFELMTERDQVTWNSMISAQVQSGHFLEALMFFQKMHTFGYKSDRYNLASTLVACAGLAYVEMGKEVHGSMVRNFLDYDVITGSALVDMYSKCGHVDKAHQAFEKLVERNEVSWNALIAGYVEEGEVQEAFKLYREMELAKNVEPDLFTLASLLTLCADQRNKDVGKQIHAHLIRMFGTTNIILETELIRMYAKCGCLNDAQSVFDQMVERNSYSWNSLIEGYEQNNQAERAIELFKCMQIEGIEPDCFSLASALSACINLSDAMKGKRMHGFILRNALENQGVLRYLLVHMYAKNGNMDYACKIYICTSEKDVTIQNIMVSAFVGCDKIDEARELFNKMEERNIVSWNAIIMGFAKNGLKDDIFAFFQRMQEENVEFDSSTLVTLLDFCASLPALAQGEQLHTLAIKKFAVPDSVVLSTAVVDMYAKAGDIDKARKIFDKMNDRNTIAWNAMITGYSKHGHSKEVLILFEQMQIERIYPNDVTFLSVLSACGHTGKVEEGLKIFISMLEDHKIEAKVEHYTCMVDLLGRAGYLEDAKEVIARMPLRAEVSTWGALLGSCRIHHNAELGKVAADQLFALDPQNPGHYVALSNIYAVAGKWDMVEEIRNMMRIRGVTKDPGVSWIDIGEETHKFYAGCQSHPKNKEIYVMLRHLTLRMKELGYVPDTKFVLSNAKDLEDEEYFLQHSERLAIALGLISLPEKSPSECLRTSESVTGTLQQTLVSGIERVGKTLHSGALSRLKLLPAMAGEGRFFVCGDHQSKIPASIDFIRETVLCTRLGNNGETVRTVEHLLSALEASGVDNCQIEIAGADEVPIFDGSAREWLEAIKQVGLCVATDCEGNSIEKSVPFLIEPVHVRRNDSYIAAFPSPKTRVTYGINFPQVPAIGCQWCSFFPMEYSVYESEVASARTFCIYEEIEKLHSAGLIQGGSVENAMMLPIKNCASKGWLNPPLRYPDEPCRHKILDLVGDLSLLAKNGNQGLPVAHIVCYKSNLAVVSLEDVVFAKRARRIDLEPFHNARSVEVMAAREGMELGAIVIRA</sequence>
<dbReference type="InterPro" id="IPR004463">
    <property type="entry name" value="UDP-acyl_GlcNac_deAcase"/>
</dbReference>
<dbReference type="NCBIfam" id="TIGR00325">
    <property type="entry name" value="lpxC"/>
    <property type="match status" value="1"/>
</dbReference>
<protein>
    <recommendedName>
        <fullName evidence="4">UDP-3-O-acyl-N-acetylglucosamine deacetylase</fullName>
        <ecNumber evidence="4">3.5.1.108</ecNumber>
    </recommendedName>
</protein>
<dbReference type="Pfam" id="PF13041">
    <property type="entry name" value="PPR_2"/>
    <property type="match status" value="6"/>
</dbReference>
<feature type="repeat" description="PPR" evidence="14">
    <location>
        <begin position="305"/>
        <end position="335"/>
    </location>
</feature>
<keyword evidence="17" id="KW-1185">Reference proteome</keyword>
<feature type="repeat" description="PPR" evidence="14">
    <location>
        <begin position="742"/>
        <end position="772"/>
    </location>
</feature>
<name>A0AAP0IGG4_9MAGN</name>
<keyword evidence="9" id="KW-0378">Hydrolase</keyword>
<gene>
    <name evidence="16" type="ORF">Syun_021906</name>
</gene>
<dbReference type="PANTHER" id="PTHR47926">
    <property type="entry name" value="PENTATRICOPEPTIDE REPEAT-CONTAINING PROTEIN"/>
    <property type="match status" value="1"/>
</dbReference>
<dbReference type="Gene3D" id="3.30.1700.10">
    <property type="entry name" value="lpxc deacetylase, domain 2"/>
    <property type="match status" value="1"/>
</dbReference>
<proteinExistence type="inferred from homology"/>
<comment type="pathway">
    <text evidence="2">Glycolipid biosynthesis; lipid IV(A) biosynthesis; lipid IV(A) from (3R)-3-hydroxytetradecanoyl-[acyl-carrier-protein] and UDP-N-acetyl-alpha-D-glucosamine: step 2/6.</text>
</comment>
<feature type="repeat" description="PPR" evidence="14">
    <location>
        <begin position="437"/>
        <end position="472"/>
    </location>
</feature>
<accession>A0AAP0IGG4</accession>
<dbReference type="InterPro" id="IPR032867">
    <property type="entry name" value="DYW_dom"/>
</dbReference>
<feature type="repeat" description="PPR" evidence="14">
    <location>
        <begin position="336"/>
        <end position="370"/>
    </location>
</feature>
<dbReference type="FunFam" id="1.25.40.10:FF:000031">
    <property type="entry name" value="Pentatricopeptide repeat-containing protein mitochondrial"/>
    <property type="match status" value="1"/>
</dbReference>
<comment type="similarity">
    <text evidence="3">Belongs to the LpxC family.</text>
</comment>
<keyword evidence="8" id="KW-0677">Repeat</keyword>
<dbReference type="Pfam" id="PF03331">
    <property type="entry name" value="LpxC"/>
    <property type="match status" value="1"/>
</dbReference>
<feature type="repeat" description="PPR" evidence="14">
    <location>
        <begin position="640"/>
        <end position="670"/>
    </location>
</feature>
<evidence type="ECO:0000256" key="12">
    <source>
        <dbReference type="ARBA" id="ARBA00024535"/>
    </source>
</evidence>
<evidence type="ECO:0000256" key="2">
    <source>
        <dbReference type="ARBA" id="ARBA00005002"/>
    </source>
</evidence>
<evidence type="ECO:0000313" key="16">
    <source>
        <dbReference type="EMBL" id="KAK9115109.1"/>
    </source>
</evidence>
<dbReference type="FunFam" id="1.25.40.10:FF:000343">
    <property type="entry name" value="Pentatricopeptide repeat-containing protein At3g58590"/>
    <property type="match status" value="1"/>
</dbReference>
<feature type="repeat" description="PPR" evidence="14">
    <location>
        <begin position="539"/>
        <end position="573"/>
    </location>
</feature>
<dbReference type="EC" id="3.5.1.108" evidence="4"/>